<name>A0A699I0F0_TANCI</name>
<sequence length="98" mass="11366">MLPYGNNNHSNLSRDLEDVDAGKDYSDIWLEHLNELEIGKFANLKVELKFVKLILAKSPVLKKDMKELMKKNTRSGWGNKFSIMLLPVYYHKDDSDPL</sequence>
<gene>
    <name evidence="1" type="ORF">Tci_472180</name>
</gene>
<reference evidence="1" key="1">
    <citation type="journal article" date="2019" name="Sci. Rep.">
        <title>Draft genome of Tanacetum cinerariifolium, the natural source of mosquito coil.</title>
        <authorList>
            <person name="Yamashiro T."/>
            <person name="Shiraishi A."/>
            <person name="Satake H."/>
            <person name="Nakayama K."/>
        </authorList>
    </citation>
    <scope>NUCLEOTIDE SEQUENCE</scope>
</reference>
<organism evidence="1">
    <name type="scientific">Tanacetum cinerariifolium</name>
    <name type="common">Dalmatian daisy</name>
    <name type="synonym">Chrysanthemum cinerariifolium</name>
    <dbReference type="NCBI Taxonomy" id="118510"/>
    <lineage>
        <taxon>Eukaryota</taxon>
        <taxon>Viridiplantae</taxon>
        <taxon>Streptophyta</taxon>
        <taxon>Embryophyta</taxon>
        <taxon>Tracheophyta</taxon>
        <taxon>Spermatophyta</taxon>
        <taxon>Magnoliopsida</taxon>
        <taxon>eudicotyledons</taxon>
        <taxon>Gunneridae</taxon>
        <taxon>Pentapetalae</taxon>
        <taxon>asterids</taxon>
        <taxon>campanulids</taxon>
        <taxon>Asterales</taxon>
        <taxon>Asteraceae</taxon>
        <taxon>Asteroideae</taxon>
        <taxon>Anthemideae</taxon>
        <taxon>Anthemidinae</taxon>
        <taxon>Tanacetum</taxon>
    </lineage>
</organism>
<comment type="caution">
    <text evidence="1">The sequence shown here is derived from an EMBL/GenBank/DDBJ whole genome shotgun (WGS) entry which is preliminary data.</text>
</comment>
<accession>A0A699I0F0</accession>
<dbReference type="EMBL" id="BKCJ010230788">
    <property type="protein sequence ID" value="GEZ00207.1"/>
    <property type="molecule type" value="Genomic_DNA"/>
</dbReference>
<evidence type="ECO:0000313" key="1">
    <source>
        <dbReference type="EMBL" id="GEZ00207.1"/>
    </source>
</evidence>
<dbReference type="AlphaFoldDB" id="A0A699I0F0"/>
<proteinExistence type="predicted"/>
<protein>
    <submittedName>
        <fullName evidence="1">F-box/FBD/LRR-repeat protein At1g13570-like</fullName>
    </submittedName>
</protein>